<evidence type="ECO:0000313" key="2">
    <source>
        <dbReference type="Proteomes" id="UP001377168"/>
    </source>
</evidence>
<comment type="caution">
    <text evidence="1">The sequence shown here is derived from an EMBL/GenBank/DDBJ whole genome shotgun (WGS) entry which is preliminary data.</text>
</comment>
<accession>A0ACC6Q2Q6</accession>
<dbReference type="Proteomes" id="UP001377168">
    <property type="component" value="Unassembled WGS sequence"/>
</dbReference>
<sequence length="56" mass="6219">MTASNFVADRPGTLESAHTSGFIADFQETANRPQVTQAACVTVRKFQKELLDLYRS</sequence>
<organism evidence="1 2">
    <name type="scientific">Streptomyces achmelvichensis</name>
    <dbReference type="NCBI Taxonomy" id="3134111"/>
    <lineage>
        <taxon>Bacteria</taxon>
        <taxon>Bacillati</taxon>
        <taxon>Actinomycetota</taxon>
        <taxon>Actinomycetes</taxon>
        <taxon>Kitasatosporales</taxon>
        <taxon>Streptomycetaceae</taxon>
        <taxon>Streptomyces</taxon>
    </lineage>
</organism>
<reference evidence="1" key="1">
    <citation type="submission" date="2024-03" db="EMBL/GenBank/DDBJ databases">
        <title>Novel Streptomyces species of biotechnological and ecological value are a feature of Machair soil.</title>
        <authorList>
            <person name="Prole J.R."/>
            <person name="Goodfellow M."/>
            <person name="Allenby N."/>
            <person name="Ward A.C."/>
        </authorList>
    </citation>
    <scope>NUCLEOTIDE SEQUENCE</scope>
    <source>
        <strain evidence="1">MS2.AVA.5</strain>
    </source>
</reference>
<gene>
    <name evidence="1" type="ORF">WKI67_31590</name>
</gene>
<evidence type="ECO:0000313" key="1">
    <source>
        <dbReference type="EMBL" id="MEJ8637906.1"/>
    </source>
</evidence>
<proteinExistence type="predicted"/>
<name>A0ACC6Q2Q6_9ACTN</name>
<dbReference type="EMBL" id="JBBKAJ010000022">
    <property type="protein sequence ID" value="MEJ8637906.1"/>
    <property type="molecule type" value="Genomic_DNA"/>
</dbReference>
<keyword evidence="2" id="KW-1185">Reference proteome</keyword>
<protein>
    <submittedName>
        <fullName evidence="1">Uncharacterized protein</fullName>
    </submittedName>
</protein>